<evidence type="ECO:0000256" key="3">
    <source>
        <dbReference type="ARBA" id="ARBA00022741"/>
    </source>
</evidence>
<feature type="domain" description="PAS" evidence="8">
    <location>
        <begin position="132"/>
        <end position="203"/>
    </location>
</feature>
<reference evidence="11" key="1">
    <citation type="submission" date="2016-08" db="EMBL/GenBank/DDBJ databases">
        <title>Discovery of first anaerobic lithoheterotrophic haloarchae widely represented in hypersaline habitats.</title>
        <authorList>
            <person name="Sorokin D.Y."/>
            <person name="Kublanov I.V."/>
            <person name="Roman P."/>
            <person name="Sinninghe Damste J.S."/>
            <person name="Golyshin P.N."/>
            <person name="Rojo D."/>
            <person name="Ciordia S."/>
            <person name="Mena Md.C."/>
            <person name="Ferrer M."/>
            <person name="Smedile F."/>
            <person name="Messina E."/>
            <person name="La Cono V."/>
            <person name="Yakimov M.M."/>
        </authorList>
    </citation>
    <scope>NUCLEOTIDE SEQUENCE [LARGE SCALE GENOMIC DNA]</scope>
    <source>
        <strain evidence="11">HSR6</strain>
    </source>
</reference>
<dbReference type="SUPFAM" id="SSF55785">
    <property type="entry name" value="PYP-like sensor domain (PAS domain)"/>
    <property type="match status" value="2"/>
</dbReference>
<dbReference type="CDD" id="cd00130">
    <property type="entry name" value="PAS"/>
    <property type="match status" value="2"/>
</dbReference>
<dbReference type="SUPFAM" id="SSF55874">
    <property type="entry name" value="ATPase domain of HSP90 chaperone/DNA topoisomerase II/histidine kinase"/>
    <property type="match status" value="1"/>
</dbReference>
<dbReference type="InterPro" id="IPR035965">
    <property type="entry name" value="PAS-like_dom_sf"/>
</dbReference>
<dbReference type="InterPro" id="IPR000014">
    <property type="entry name" value="PAS"/>
</dbReference>
<dbReference type="CDD" id="cd00075">
    <property type="entry name" value="HATPase"/>
    <property type="match status" value="1"/>
</dbReference>
<evidence type="ECO:0000256" key="1">
    <source>
        <dbReference type="ARBA" id="ARBA00022553"/>
    </source>
</evidence>
<feature type="domain" description="PAC" evidence="9">
    <location>
        <begin position="203"/>
        <end position="256"/>
    </location>
</feature>
<dbReference type="NCBIfam" id="TIGR00229">
    <property type="entry name" value="sensory_box"/>
    <property type="match status" value="2"/>
</dbReference>
<evidence type="ECO:0000256" key="4">
    <source>
        <dbReference type="ARBA" id="ARBA00022777"/>
    </source>
</evidence>
<dbReference type="AlphaFoldDB" id="A0A1J1ABG5"/>
<dbReference type="OrthoDB" id="230688at2157"/>
<dbReference type="Gene3D" id="3.30.450.20">
    <property type="entry name" value="PAS domain"/>
    <property type="match status" value="2"/>
</dbReference>
<dbReference type="Pfam" id="PF02518">
    <property type="entry name" value="HATPase_c"/>
    <property type="match status" value="1"/>
</dbReference>
<dbReference type="InterPro" id="IPR003661">
    <property type="entry name" value="HisK_dim/P_dom"/>
</dbReference>
<keyword evidence="1" id="KW-0597">Phosphoprotein</keyword>
<dbReference type="SUPFAM" id="SSF47384">
    <property type="entry name" value="Homodimeric domain of signal transducing histidine kinase"/>
    <property type="match status" value="1"/>
</dbReference>
<keyword evidence="5" id="KW-0067">ATP-binding</keyword>
<accession>A0A1J1ABG5</accession>
<dbReference type="PROSITE" id="PS50109">
    <property type="entry name" value="HIS_KIN"/>
    <property type="match status" value="1"/>
</dbReference>
<feature type="domain" description="PAC" evidence="9">
    <location>
        <begin position="84"/>
        <end position="135"/>
    </location>
</feature>
<dbReference type="InterPro" id="IPR036097">
    <property type="entry name" value="HisK_dim/P_sf"/>
</dbReference>
<dbReference type="InterPro" id="IPR005467">
    <property type="entry name" value="His_kinase_dom"/>
</dbReference>
<dbReference type="GeneID" id="30417542"/>
<dbReference type="GO" id="GO:0000155">
    <property type="term" value="F:phosphorelay sensor kinase activity"/>
    <property type="evidence" value="ECO:0007669"/>
    <property type="project" value="InterPro"/>
</dbReference>
<gene>
    <name evidence="10" type="ORF">HSR6_1018</name>
</gene>
<dbReference type="SMART" id="SM00387">
    <property type="entry name" value="HATPase_c"/>
    <property type="match status" value="1"/>
</dbReference>
<dbReference type="Gene3D" id="3.30.565.10">
    <property type="entry name" value="Histidine kinase-like ATPase, C-terminal domain"/>
    <property type="match status" value="1"/>
</dbReference>
<dbReference type="SMART" id="SM00086">
    <property type="entry name" value="PAC"/>
    <property type="match status" value="2"/>
</dbReference>
<dbReference type="InterPro" id="IPR013656">
    <property type="entry name" value="PAS_4"/>
</dbReference>
<dbReference type="SMART" id="SM00091">
    <property type="entry name" value="PAS"/>
    <property type="match status" value="2"/>
</dbReference>
<dbReference type="RefSeq" id="WP_071933022.1">
    <property type="nucleotide sequence ID" value="NZ_CP016804.1"/>
</dbReference>
<feature type="domain" description="Histidine kinase" evidence="7">
    <location>
        <begin position="260"/>
        <end position="464"/>
    </location>
</feature>
<proteinExistence type="predicted"/>
<dbReference type="GO" id="GO:0005524">
    <property type="term" value="F:ATP binding"/>
    <property type="evidence" value="ECO:0007669"/>
    <property type="project" value="UniProtKB-KW"/>
</dbReference>
<sequence>MTTAEREPEFFRDLLDSVVQLSPDLIYFKNADHELVYVGQTYADLFGTSREALVGKTARDLWPEAEAESVLADERRVLDGDPVIDRERQVTHPDGTEHWYSIHKLPRYDQGRVVGFVAIDREITARKRREREWRRMKRAVDSSGHAIYITDPAATIEYVNPAFEQITGFSAEVAVGSTPRILRSGEMDEAYYEQMWETILDGEVWEETVVNKRQSGEQYHAHQTIAPISTDGEIEAFVAIQTDITDRVQLEERLSVLNRILRHDIRSAVSVIRGNADLAMESTRKPDTALETIRSEAERLHRLGENARYVERVLSDRHRPTETVQLQELVPARAMRCRQEFPHSSISYDVPDTAVVSASSDIREALSELCSNAILHSDHEDPTVEITVEEGENWVAIRVADDGPGIPADEVAPLERGGESALEHTSGLGLWVVYWIVQESGGHLAFAENDPRGTVVTLRLPAADGLD</sequence>
<protein>
    <submittedName>
        <fullName evidence="10">Signal transduction histidine kinase</fullName>
    </submittedName>
</protein>
<evidence type="ECO:0000256" key="5">
    <source>
        <dbReference type="ARBA" id="ARBA00022840"/>
    </source>
</evidence>
<keyword evidence="3" id="KW-0547">Nucleotide-binding</keyword>
<dbReference type="PANTHER" id="PTHR43065">
    <property type="entry name" value="SENSOR HISTIDINE KINASE"/>
    <property type="match status" value="1"/>
</dbReference>
<organism evidence="10 11">
    <name type="scientific">Halodesulfurarchaeum formicicum</name>
    <dbReference type="NCBI Taxonomy" id="1873524"/>
    <lineage>
        <taxon>Archaea</taxon>
        <taxon>Methanobacteriati</taxon>
        <taxon>Methanobacteriota</taxon>
        <taxon>Stenosarchaea group</taxon>
        <taxon>Halobacteria</taxon>
        <taxon>Halobacteriales</taxon>
        <taxon>Halobacteriaceae</taxon>
        <taxon>Halodesulfurarchaeum</taxon>
    </lineage>
</organism>
<evidence type="ECO:0000256" key="6">
    <source>
        <dbReference type="ARBA" id="ARBA00023012"/>
    </source>
</evidence>
<evidence type="ECO:0000313" key="11">
    <source>
        <dbReference type="Proteomes" id="UP000186165"/>
    </source>
</evidence>
<dbReference type="CDD" id="cd00082">
    <property type="entry name" value="HisKA"/>
    <property type="match status" value="1"/>
</dbReference>
<keyword evidence="11" id="KW-1185">Reference proteome</keyword>
<evidence type="ECO:0000313" key="10">
    <source>
        <dbReference type="EMBL" id="APE95470.1"/>
    </source>
</evidence>
<dbReference type="PANTHER" id="PTHR43065:SF10">
    <property type="entry name" value="PEROXIDE STRESS-ACTIVATED HISTIDINE KINASE MAK3"/>
    <property type="match status" value="1"/>
</dbReference>
<dbReference type="InterPro" id="IPR036890">
    <property type="entry name" value="HATPase_C_sf"/>
</dbReference>
<keyword evidence="4 10" id="KW-0418">Kinase</keyword>
<evidence type="ECO:0000259" key="8">
    <source>
        <dbReference type="PROSITE" id="PS50112"/>
    </source>
</evidence>
<evidence type="ECO:0000259" key="9">
    <source>
        <dbReference type="PROSITE" id="PS50113"/>
    </source>
</evidence>
<dbReference type="KEGG" id="hhsr:HSR6_1018"/>
<evidence type="ECO:0000256" key="2">
    <source>
        <dbReference type="ARBA" id="ARBA00022679"/>
    </source>
</evidence>
<dbReference type="Proteomes" id="UP000186165">
    <property type="component" value="Chromosome"/>
</dbReference>
<dbReference type="PRINTS" id="PR00344">
    <property type="entry name" value="BCTRLSENSOR"/>
</dbReference>
<dbReference type="SMART" id="SM00388">
    <property type="entry name" value="HisKA"/>
    <property type="match status" value="1"/>
</dbReference>
<evidence type="ECO:0000259" key="7">
    <source>
        <dbReference type="PROSITE" id="PS50109"/>
    </source>
</evidence>
<keyword evidence="2" id="KW-0808">Transferase</keyword>
<keyword evidence="6" id="KW-0902">Two-component regulatory system</keyword>
<dbReference type="Pfam" id="PF08448">
    <property type="entry name" value="PAS_4"/>
    <property type="match status" value="1"/>
</dbReference>
<dbReference type="InterPro" id="IPR001610">
    <property type="entry name" value="PAC"/>
</dbReference>
<dbReference type="PROSITE" id="PS50112">
    <property type="entry name" value="PAS"/>
    <property type="match status" value="2"/>
</dbReference>
<name>A0A1J1ABG5_9EURY</name>
<feature type="domain" description="PAS" evidence="8">
    <location>
        <begin position="11"/>
        <end position="81"/>
    </location>
</feature>
<dbReference type="EMBL" id="CP016804">
    <property type="protein sequence ID" value="APE95470.1"/>
    <property type="molecule type" value="Genomic_DNA"/>
</dbReference>
<dbReference type="PROSITE" id="PS50113">
    <property type="entry name" value="PAC"/>
    <property type="match status" value="2"/>
</dbReference>
<dbReference type="InterPro" id="IPR000700">
    <property type="entry name" value="PAS-assoc_C"/>
</dbReference>
<dbReference type="Pfam" id="PF13426">
    <property type="entry name" value="PAS_9"/>
    <property type="match status" value="1"/>
</dbReference>
<dbReference type="InterPro" id="IPR003594">
    <property type="entry name" value="HATPase_dom"/>
</dbReference>
<dbReference type="InterPro" id="IPR004358">
    <property type="entry name" value="Sig_transdc_His_kin-like_C"/>
</dbReference>